<dbReference type="Proteomes" id="UP000237655">
    <property type="component" value="Chromosome"/>
</dbReference>
<dbReference type="EMBL" id="CP027665">
    <property type="protein sequence ID" value="AVO37365.1"/>
    <property type="molecule type" value="Genomic_DNA"/>
</dbReference>
<reference evidence="3" key="1">
    <citation type="submission" date="2018-03" db="EMBL/GenBank/DDBJ databases">
        <title>Genomic analysis of the strain SH-1 isolated from shrimp intestine.</title>
        <authorList>
            <person name="Kim Y.-S."/>
            <person name="Kim S.-E."/>
            <person name="Kim K.-H."/>
        </authorList>
    </citation>
    <scope>NUCLEOTIDE SEQUENCE [LARGE SCALE GENOMIC DNA]</scope>
    <source>
        <strain evidence="3">SH-1</strain>
    </source>
</reference>
<dbReference type="KEGG" id="thas:C6Y53_06340"/>
<feature type="region of interest" description="Disordered" evidence="1">
    <location>
        <begin position="21"/>
        <end position="40"/>
    </location>
</feature>
<dbReference type="AlphaFoldDB" id="A0A2S0MNB4"/>
<proteinExistence type="predicted"/>
<keyword evidence="3" id="KW-1185">Reference proteome</keyword>
<name>A0A2S0MNB4_9RHOB</name>
<organism evidence="2 3">
    <name type="scientific">Pukyongiella litopenaei</name>
    <dbReference type="NCBI Taxonomy" id="2605946"/>
    <lineage>
        <taxon>Bacteria</taxon>
        <taxon>Pseudomonadati</taxon>
        <taxon>Pseudomonadota</taxon>
        <taxon>Alphaproteobacteria</taxon>
        <taxon>Rhodobacterales</taxon>
        <taxon>Paracoccaceae</taxon>
        <taxon>Pukyongiella</taxon>
    </lineage>
</organism>
<protein>
    <submittedName>
        <fullName evidence="2">Uncharacterized protein</fullName>
    </submittedName>
</protein>
<dbReference type="RefSeq" id="WP_106471676.1">
    <property type="nucleotide sequence ID" value="NZ_CP027665.1"/>
</dbReference>
<evidence type="ECO:0000256" key="1">
    <source>
        <dbReference type="SAM" id="MobiDB-lite"/>
    </source>
</evidence>
<gene>
    <name evidence="2" type="ORF">C6Y53_06340</name>
</gene>
<evidence type="ECO:0000313" key="3">
    <source>
        <dbReference type="Proteomes" id="UP000237655"/>
    </source>
</evidence>
<evidence type="ECO:0000313" key="2">
    <source>
        <dbReference type="EMBL" id="AVO37365.1"/>
    </source>
</evidence>
<accession>A0A2S0MNB4</accession>
<sequence>MSDLDHAQRAALIDAHKSLSHGGLQEVTGDRGPVWVGGHPDLDREHHGVVVSSLHHRGLVERIGRKPMRTAGITEEGILELDCAGAAT</sequence>